<dbReference type="InterPro" id="IPR033788">
    <property type="entry name" value="VbhA-like"/>
</dbReference>
<dbReference type="Proteomes" id="UP000239203">
    <property type="component" value="Unassembled WGS sequence"/>
</dbReference>
<evidence type="ECO:0000259" key="1">
    <source>
        <dbReference type="Pfam" id="PF13274"/>
    </source>
</evidence>
<dbReference type="CDD" id="cd11586">
    <property type="entry name" value="VbhA_like"/>
    <property type="match status" value="1"/>
</dbReference>
<dbReference type="InterPro" id="IPR041535">
    <property type="entry name" value="VbhA"/>
</dbReference>
<dbReference type="InterPro" id="IPR043038">
    <property type="entry name" value="VbhA_sf"/>
</dbReference>
<reference evidence="3 4" key="1">
    <citation type="submission" date="2018-02" db="EMBL/GenBank/DDBJ databases">
        <title>Genomic Encyclopedia of Archaeal and Bacterial Type Strains, Phase II (KMG-II): from individual species to whole genera.</title>
        <authorList>
            <person name="Goeker M."/>
        </authorList>
    </citation>
    <scope>NUCLEOTIDE SEQUENCE [LARGE SCALE GENOMIC DNA]</scope>
    <source>
        <strain evidence="3 4">YU 961-1</strain>
    </source>
</reference>
<evidence type="ECO:0000313" key="4">
    <source>
        <dbReference type="Proteomes" id="UP000239203"/>
    </source>
</evidence>
<organism evidence="3 4">
    <name type="scientific">Actinokineospora auranticolor</name>
    <dbReference type="NCBI Taxonomy" id="155976"/>
    <lineage>
        <taxon>Bacteria</taxon>
        <taxon>Bacillati</taxon>
        <taxon>Actinomycetota</taxon>
        <taxon>Actinomycetes</taxon>
        <taxon>Pseudonocardiales</taxon>
        <taxon>Pseudonocardiaceae</taxon>
        <taxon>Actinokineospora</taxon>
    </lineage>
</organism>
<dbReference type="AlphaFoldDB" id="A0A2S6GWY8"/>
<sequence>MPGTASVHDVVAAILDRTGPESPMKVQKLLYYTQGWHLGRFGEPLFPDRIEAWTAGPVVPEVYRRHEGTREVADWPEGDPGRLSDQDRELVDTVVARYGGFDRHQLSAMTHDEEPWRVARGDLPDSAPSRVRLSESVMARFFGRLMCDADTAAAEAAASARLEGLEVSAEARRACSRVADGTMTTDQAVRQRLRELLGA</sequence>
<dbReference type="Gene3D" id="1.10.8.1050">
    <property type="entry name" value="Antitoxin VbhA-like"/>
    <property type="match status" value="1"/>
</dbReference>
<accession>A0A2S6GWY8</accession>
<proteinExistence type="predicted"/>
<dbReference type="InterPro" id="IPR025272">
    <property type="entry name" value="SocA_Panacea"/>
</dbReference>
<feature type="domain" description="Antitoxin VbhA" evidence="2">
    <location>
        <begin position="154"/>
        <end position="191"/>
    </location>
</feature>
<dbReference type="EMBL" id="PTIX01000003">
    <property type="protein sequence ID" value="PPK69718.1"/>
    <property type="molecule type" value="Genomic_DNA"/>
</dbReference>
<dbReference type="RefSeq" id="WP_245931157.1">
    <property type="nucleotide sequence ID" value="NZ_CP154825.1"/>
</dbReference>
<dbReference type="Pfam" id="PF18495">
    <property type="entry name" value="VbhA"/>
    <property type="match status" value="1"/>
</dbReference>
<keyword evidence="4" id="KW-1185">Reference proteome</keyword>
<comment type="caution">
    <text evidence="3">The sequence shown here is derived from an EMBL/GenBank/DDBJ whole genome shotgun (WGS) entry which is preliminary data.</text>
</comment>
<protein>
    <submittedName>
        <fullName evidence="3">Putative phage-associated protein</fullName>
    </submittedName>
</protein>
<evidence type="ECO:0000313" key="3">
    <source>
        <dbReference type="EMBL" id="PPK69718.1"/>
    </source>
</evidence>
<dbReference type="Pfam" id="PF13274">
    <property type="entry name" value="SocA_Panacea"/>
    <property type="match status" value="1"/>
</dbReference>
<gene>
    <name evidence="3" type="ORF">CLV40_103328</name>
</gene>
<evidence type="ECO:0000259" key="2">
    <source>
        <dbReference type="Pfam" id="PF18495"/>
    </source>
</evidence>
<feature type="domain" description="Antitoxin SocA-like Panacea" evidence="1">
    <location>
        <begin position="26"/>
        <end position="116"/>
    </location>
</feature>
<name>A0A2S6GWY8_9PSEU</name>